<proteinExistence type="predicted"/>
<dbReference type="RefSeq" id="WP_114688421.1">
    <property type="nucleotide sequence ID" value="NZ_QQNB01000003.1"/>
</dbReference>
<gene>
    <name evidence="1" type="ORF">DVW87_13930</name>
</gene>
<dbReference type="OrthoDB" id="606446at2"/>
<dbReference type="SUPFAM" id="SSF51126">
    <property type="entry name" value="Pectin lyase-like"/>
    <property type="match status" value="1"/>
</dbReference>
<protein>
    <recommendedName>
        <fullName evidence="3">Pectate lyase superfamily protein domain-containing protein</fullName>
    </recommendedName>
</protein>
<comment type="caution">
    <text evidence="1">The sequence shown here is derived from an EMBL/GenBank/DDBJ whole genome shotgun (WGS) entry which is preliminary data.</text>
</comment>
<dbReference type="InterPro" id="IPR012334">
    <property type="entry name" value="Pectin_lyas_fold"/>
</dbReference>
<dbReference type="AlphaFoldDB" id="A0A369VQM0"/>
<reference evidence="1 2" key="1">
    <citation type="submission" date="2018-07" db="EMBL/GenBank/DDBJ databases">
        <title>a novel species of Sphingomonas isolated from the rhizosphere soil of Araceae plant.</title>
        <authorList>
            <person name="Zhiyong W."/>
            <person name="Qinglan Z."/>
            <person name="Zhiwei F."/>
            <person name="Ding X."/>
            <person name="Gejiao W."/>
            <person name="Shixue Z."/>
        </authorList>
    </citation>
    <scope>NUCLEOTIDE SEQUENCE [LARGE SCALE GENOMIC DNA]</scope>
    <source>
        <strain evidence="1 2">WZY 27</strain>
    </source>
</reference>
<name>A0A369VQM0_9SPHN</name>
<dbReference type="EMBL" id="QQNB01000003">
    <property type="protein sequence ID" value="RDE04684.1"/>
    <property type="molecule type" value="Genomic_DNA"/>
</dbReference>
<accession>A0A369VQM0</accession>
<evidence type="ECO:0000313" key="2">
    <source>
        <dbReference type="Proteomes" id="UP000253918"/>
    </source>
</evidence>
<sequence length="604" mass="64397">MAKISTMPIAEDLAGGEILPVVQGGTAKRMTLAVLRSAIVPYLQAWYKGDQGDTGPANSTYTRLAALQAAPVTNRSYHFAPDAADTSGFPAAPYFYKLGDFSGVQYAADFVSGDKVKLTAVPLATGALVRQNANSVSYRQISAGTALDRITGSSQLDAFIAGLRGEYAEDATTILEQLFAQSASDHRDVAGHAHLPRGQYSQTRSFKMPNSAVLSGDGPRATKLQSYVDGNRAFPLLTNADSGGALFQTIRQIALWGGTAGYHIDATGGCDDIRFQDVTFFGQTQAGIVCERLFQTTELRNVEFDQCTRGIWVKEHTSNAIFIFGGAFKNLAEAALDLNGVEALVCVGTRFEGGGDSTQPDKATINLQNVRNISFISCYFENTHPVLLRSRRTGGLGAALANGGTIAFTSCHFTQAVGEVPYGWDVEGAISFTDCDFYLPTRVPSQAQVRGHNRNLVHSIRAGQLTSKQITPVLGLNYLLTINLSDALPVVSNLNVLTGRLTTTFARIDVNGVGYTTFSREYLVVVRSLAGLALDGSVKLVQSADVEGGATLAIGITGQTSQALQIFANVQGVAADDPVRFLSYTFSWVQGSSRAGNLYDVGLA</sequence>
<evidence type="ECO:0008006" key="3">
    <source>
        <dbReference type="Google" id="ProtNLM"/>
    </source>
</evidence>
<dbReference type="Proteomes" id="UP000253918">
    <property type="component" value="Unassembled WGS sequence"/>
</dbReference>
<organism evidence="1 2">
    <name type="scientific">Sphingomonas aracearum</name>
    <dbReference type="NCBI Taxonomy" id="2283317"/>
    <lineage>
        <taxon>Bacteria</taxon>
        <taxon>Pseudomonadati</taxon>
        <taxon>Pseudomonadota</taxon>
        <taxon>Alphaproteobacteria</taxon>
        <taxon>Sphingomonadales</taxon>
        <taxon>Sphingomonadaceae</taxon>
        <taxon>Sphingomonas</taxon>
    </lineage>
</organism>
<dbReference type="Gene3D" id="2.160.20.10">
    <property type="entry name" value="Single-stranded right-handed beta-helix, Pectin lyase-like"/>
    <property type="match status" value="1"/>
</dbReference>
<keyword evidence="2" id="KW-1185">Reference proteome</keyword>
<evidence type="ECO:0000313" key="1">
    <source>
        <dbReference type="EMBL" id="RDE04684.1"/>
    </source>
</evidence>
<dbReference type="InterPro" id="IPR011050">
    <property type="entry name" value="Pectin_lyase_fold/virulence"/>
</dbReference>